<gene>
    <name evidence="5" type="ORF">JWJ88_20835</name>
</gene>
<dbReference type="InterPro" id="IPR018060">
    <property type="entry name" value="HTH_AraC"/>
</dbReference>
<dbReference type="Pfam" id="PF12833">
    <property type="entry name" value="HTH_18"/>
    <property type="match status" value="1"/>
</dbReference>
<dbReference type="PROSITE" id="PS01124">
    <property type="entry name" value="HTH_ARAC_FAMILY_2"/>
    <property type="match status" value="1"/>
</dbReference>
<reference evidence="5 6" key="1">
    <citation type="submission" date="2021-02" db="EMBL/GenBank/DDBJ databases">
        <title>Paracoccus methylovroum sp.nov., a new methanol and methylamine utilizing methylotrophic denitrifer.</title>
        <authorList>
            <person name="Timsy T."/>
            <person name="Behrendt U."/>
            <person name="Ulrich A."/>
            <person name="Spanner T."/>
            <person name="Foesel B.U."/>
            <person name="Horn M.A."/>
            <person name="Kolb S."/>
        </authorList>
    </citation>
    <scope>NUCLEOTIDE SEQUENCE [LARGE SCALE GENOMIC DNA]</scope>
    <source>
        <strain evidence="5 6">H4-D09</strain>
        <plasmid evidence="5 6">p2</plasmid>
    </source>
</reference>
<keyword evidence="2" id="KW-0238">DNA-binding</keyword>
<dbReference type="PANTHER" id="PTHR47893:SF1">
    <property type="entry name" value="REGULATORY PROTEIN PCHR"/>
    <property type="match status" value="1"/>
</dbReference>
<dbReference type="Gene3D" id="1.10.10.60">
    <property type="entry name" value="Homeodomain-like"/>
    <property type="match status" value="1"/>
</dbReference>
<dbReference type="SMART" id="SM00342">
    <property type="entry name" value="HTH_ARAC"/>
    <property type="match status" value="1"/>
</dbReference>
<dbReference type="PROSITE" id="PS00041">
    <property type="entry name" value="HTH_ARAC_FAMILY_1"/>
    <property type="match status" value="1"/>
</dbReference>
<keyword evidence="5" id="KW-0614">Plasmid</keyword>
<evidence type="ECO:0000256" key="3">
    <source>
        <dbReference type="ARBA" id="ARBA00023163"/>
    </source>
</evidence>
<dbReference type="EMBL" id="CP070372">
    <property type="protein sequence ID" value="QRZ16218.1"/>
    <property type="molecule type" value="Genomic_DNA"/>
</dbReference>
<evidence type="ECO:0000313" key="5">
    <source>
        <dbReference type="EMBL" id="QRZ16218.1"/>
    </source>
</evidence>
<sequence>MMINDRSLMMRVSDMLTRPGVSFDSPEDLDADQMLMRGAFLHRRMREGLTIHLSDAVEEHAFTVTSQLDRGLNCVFFLEGRVDLTIGRRKIAYGRTAAMPPIGAAFLCRETERFQRVSRSAQRLRHLVVSADLDWLTDEAMEAAGLSGGGAALGDDLVDHRWALPTRMISLIAEVFDPAPALPALHNMYLESRAIEIVATTLGAMAKPQIEASRLSPPEMARLRRACDFISEDADGANSVANIAAAAGVSQATLQRLFREAFGLSVFDYVRRGRLSDAHDALQRRRVTIQQAAALAGYSTAANFATAFRRLYGYPPGAIGRAQA</sequence>
<dbReference type="InterPro" id="IPR018062">
    <property type="entry name" value="HTH_AraC-typ_CS"/>
</dbReference>
<dbReference type="PANTHER" id="PTHR47893">
    <property type="entry name" value="REGULATORY PROTEIN PCHR"/>
    <property type="match status" value="1"/>
</dbReference>
<geneLocation type="plasmid" evidence="5 6">
    <name>p2</name>
</geneLocation>
<dbReference type="RefSeq" id="WP_205297102.1">
    <property type="nucleotide sequence ID" value="NZ_CP070372.1"/>
</dbReference>
<keyword evidence="1" id="KW-0805">Transcription regulation</keyword>
<organism evidence="5 6">
    <name type="scientific">Paracoccus methylovorus</name>
    <dbReference type="NCBI Taxonomy" id="2812658"/>
    <lineage>
        <taxon>Bacteria</taxon>
        <taxon>Pseudomonadati</taxon>
        <taxon>Pseudomonadota</taxon>
        <taxon>Alphaproteobacteria</taxon>
        <taxon>Rhodobacterales</taxon>
        <taxon>Paracoccaceae</taxon>
        <taxon>Paracoccus</taxon>
    </lineage>
</organism>
<dbReference type="Proteomes" id="UP000663629">
    <property type="component" value="Plasmid p2"/>
</dbReference>
<accession>A0ABX7JSK4</accession>
<feature type="domain" description="HTH araC/xylS-type" evidence="4">
    <location>
        <begin position="224"/>
        <end position="322"/>
    </location>
</feature>
<evidence type="ECO:0000256" key="1">
    <source>
        <dbReference type="ARBA" id="ARBA00023015"/>
    </source>
</evidence>
<evidence type="ECO:0000256" key="2">
    <source>
        <dbReference type="ARBA" id="ARBA00023125"/>
    </source>
</evidence>
<name>A0ABX7JSK4_9RHOB</name>
<dbReference type="InterPro" id="IPR009057">
    <property type="entry name" value="Homeodomain-like_sf"/>
</dbReference>
<dbReference type="InterPro" id="IPR053142">
    <property type="entry name" value="PchR_regulatory_protein"/>
</dbReference>
<keyword evidence="6" id="KW-1185">Reference proteome</keyword>
<evidence type="ECO:0000259" key="4">
    <source>
        <dbReference type="PROSITE" id="PS01124"/>
    </source>
</evidence>
<proteinExistence type="predicted"/>
<protein>
    <submittedName>
        <fullName evidence="5">Helix-turn-helix transcriptional regulator</fullName>
    </submittedName>
</protein>
<evidence type="ECO:0000313" key="6">
    <source>
        <dbReference type="Proteomes" id="UP000663629"/>
    </source>
</evidence>
<dbReference type="SUPFAM" id="SSF46689">
    <property type="entry name" value="Homeodomain-like"/>
    <property type="match status" value="2"/>
</dbReference>
<keyword evidence="3" id="KW-0804">Transcription</keyword>